<reference evidence="1 2" key="1">
    <citation type="submission" date="2019-05" db="EMBL/GenBank/DDBJ databases">
        <title>Emergence of the Ug99 lineage of the wheat stem rust pathogen through somatic hybridization.</title>
        <authorList>
            <person name="Li F."/>
            <person name="Upadhyaya N.M."/>
            <person name="Sperschneider J."/>
            <person name="Matny O."/>
            <person name="Nguyen-Phuc H."/>
            <person name="Mago R."/>
            <person name="Raley C."/>
            <person name="Miller M.E."/>
            <person name="Silverstein K.A.T."/>
            <person name="Henningsen E."/>
            <person name="Hirsch C.D."/>
            <person name="Visser B."/>
            <person name="Pretorius Z.A."/>
            <person name="Steffenson B.J."/>
            <person name="Schwessinger B."/>
            <person name="Dodds P.N."/>
            <person name="Figueroa M."/>
        </authorList>
    </citation>
    <scope>NUCLEOTIDE SEQUENCE [LARGE SCALE GENOMIC DNA]</scope>
    <source>
        <strain evidence="1">21-0</strain>
    </source>
</reference>
<protein>
    <submittedName>
        <fullName evidence="1">Uncharacterized protein</fullName>
    </submittedName>
</protein>
<dbReference type="Proteomes" id="UP000324748">
    <property type="component" value="Unassembled WGS sequence"/>
</dbReference>
<gene>
    <name evidence="1" type="ORF">PGT21_004714</name>
</gene>
<dbReference type="AlphaFoldDB" id="A0A5B0PN03"/>
<evidence type="ECO:0000313" key="1">
    <source>
        <dbReference type="EMBL" id="KAA1103035.1"/>
    </source>
</evidence>
<accession>A0A5B0PN03</accession>
<evidence type="ECO:0000313" key="2">
    <source>
        <dbReference type="Proteomes" id="UP000324748"/>
    </source>
</evidence>
<comment type="caution">
    <text evidence="1">The sequence shown here is derived from an EMBL/GenBank/DDBJ whole genome shotgun (WGS) entry which is preliminary data.</text>
</comment>
<sequence length="98" mass="11225">MASQPSFWTKSALCDRPDHAHKPVWHCHHDNTPKQSRRLVAGLFGLMWRIDETCLKPVGGWGCLMMRFKAIGDIQGLRPDKPCRVQSLSDWQQPTLNT</sequence>
<name>A0A5B0PN03_PUCGR</name>
<proteinExistence type="predicted"/>
<dbReference type="EMBL" id="VSWC01000042">
    <property type="protein sequence ID" value="KAA1103035.1"/>
    <property type="molecule type" value="Genomic_DNA"/>
</dbReference>
<keyword evidence="2" id="KW-1185">Reference proteome</keyword>
<organism evidence="1 2">
    <name type="scientific">Puccinia graminis f. sp. tritici</name>
    <dbReference type="NCBI Taxonomy" id="56615"/>
    <lineage>
        <taxon>Eukaryota</taxon>
        <taxon>Fungi</taxon>
        <taxon>Dikarya</taxon>
        <taxon>Basidiomycota</taxon>
        <taxon>Pucciniomycotina</taxon>
        <taxon>Pucciniomycetes</taxon>
        <taxon>Pucciniales</taxon>
        <taxon>Pucciniaceae</taxon>
        <taxon>Puccinia</taxon>
    </lineage>
</organism>